<feature type="compositionally biased region" description="Low complexity" evidence="3">
    <location>
        <begin position="286"/>
        <end position="298"/>
    </location>
</feature>
<feature type="domain" description="BZIP" evidence="4">
    <location>
        <begin position="158"/>
        <end position="221"/>
    </location>
</feature>
<evidence type="ECO:0000313" key="6">
    <source>
        <dbReference type="Proteomes" id="UP000002149"/>
    </source>
</evidence>
<dbReference type="GeneID" id="3253640"/>
<feature type="compositionally biased region" description="Polar residues" evidence="3">
    <location>
        <begin position="588"/>
        <end position="602"/>
    </location>
</feature>
<feature type="compositionally biased region" description="Acidic residues" evidence="3">
    <location>
        <begin position="104"/>
        <end position="113"/>
    </location>
</feature>
<dbReference type="SUPFAM" id="SSF57959">
    <property type="entry name" value="Leucine zipper domain"/>
    <property type="match status" value="1"/>
</dbReference>
<feature type="region of interest" description="Disordered" evidence="3">
    <location>
        <begin position="541"/>
        <end position="602"/>
    </location>
</feature>
<dbReference type="RefSeq" id="XP_566623.2">
    <property type="nucleotide sequence ID" value="XM_566623.2"/>
</dbReference>
<evidence type="ECO:0000256" key="2">
    <source>
        <dbReference type="ARBA" id="ARBA00023242"/>
    </source>
</evidence>
<dbReference type="PaxDb" id="214684-Q5KPM1"/>
<dbReference type="GO" id="GO:0000976">
    <property type="term" value="F:transcription cis-regulatory region binding"/>
    <property type="evidence" value="ECO:0000318"/>
    <property type="project" value="GO_Central"/>
</dbReference>
<dbReference type="EMBL" id="AE017341">
    <property type="protein sequence ID" value="AAW40804.2"/>
    <property type="molecule type" value="Genomic_DNA"/>
</dbReference>
<feature type="compositionally biased region" description="Basic and acidic residues" evidence="3">
    <location>
        <begin position="152"/>
        <end position="187"/>
    </location>
</feature>
<feature type="compositionally biased region" description="Low complexity" evidence="3">
    <location>
        <begin position="128"/>
        <end position="139"/>
    </location>
</feature>
<dbReference type="eggNOG" id="ENOG502RPD7">
    <property type="taxonomic scope" value="Eukaryota"/>
</dbReference>
<dbReference type="InParanoid" id="Q5KPM1"/>
<keyword evidence="6" id="KW-1185">Reference proteome</keyword>
<dbReference type="STRING" id="214684.Q5KPM1"/>
<dbReference type="GO" id="GO:0001228">
    <property type="term" value="F:DNA-binding transcription activator activity, RNA polymerase II-specific"/>
    <property type="evidence" value="ECO:0000318"/>
    <property type="project" value="GO_Central"/>
</dbReference>
<dbReference type="PANTHER" id="PTHR40621:SF6">
    <property type="entry name" value="AP-1-LIKE TRANSCRIPTION FACTOR YAP1-RELATED"/>
    <property type="match status" value="1"/>
</dbReference>
<dbReference type="InterPro" id="IPR050936">
    <property type="entry name" value="AP-1-like"/>
</dbReference>
<feature type="compositionally biased region" description="Low complexity" evidence="3">
    <location>
        <begin position="554"/>
        <end position="572"/>
    </location>
</feature>
<keyword evidence="2" id="KW-0539">Nucleus</keyword>
<dbReference type="VEuPathDB" id="FungiDB:CNA02300"/>
<dbReference type="PANTHER" id="PTHR40621">
    <property type="entry name" value="TRANSCRIPTION FACTOR KAPC-RELATED"/>
    <property type="match status" value="1"/>
</dbReference>
<dbReference type="Proteomes" id="UP000002149">
    <property type="component" value="Chromosome 1"/>
</dbReference>
<dbReference type="Pfam" id="PF00170">
    <property type="entry name" value="bZIP_1"/>
    <property type="match status" value="1"/>
</dbReference>
<dbReference type="InterPro" id="IPR004827">
    <property type="entry name" value="bZIP"/>
</dbReference>
<dbReference type="KEGG" id="cne:CNA02300"/>
<dbReference type="Gene3D" id="1.20.5.170">
    <property type="match status" value="1"/>
</dbReference>
<evidence type="ECO:0000313" key="5">
    <source>
        <dbReference type="EMBL" id="AAW40804.2"/>
    </source>
</evidence>
<feature type="region of interest" description="Disordered" evidence="3">
    <location>
        <begin position="231"/>
        <end position="303"/>
    </location>
</feature>
<dbReference type="GO" id="GO:0090575">
    <property type="term" value="C:RNA polymerase II transcription regulator complex"/>
    <property type="evidence" value="ECO:0000318"/>
    <property type="project" value="GO_Central"/>
</dbReference>
<dbReference type="HOGENOM" id="CLU_395967_0_0_1"/>
<dbReference type="PROSITE" id="PS50217">
    <property type="entry name" value="BZIP"/>
    <property type="match status" value="1"/>
</dbReference>
<dbReference type="CDD" id="cd14688">
    <property type="entry name" value="bZIP_YAP"/>
    <property type="match status" value="1"/>
</dbReference>
<dbReference type="SMART" id="SM00338">
    <property type="entry name" value="BRLZ"/>
    <property type="match status" value="1"/>
</dbReference>
<dbReference type="PROSITE" id="PS00036">
    <property type="entry name" value="BZIP_BASIC"/>
    <property type="match status" value="1"/>
</dbReference>
<gene>
    <name evidence="5" type="ordered locus">CNA02300</name>
</gene>
<evidence type="ECO:0000256" key="1">
    <source>
        <dbReference type="ARBA" id="ARBA00004123"/>
    </source>
</evidence>
<name>Q5KPM1_CRYD1</name>
<dbReference type="OrthoDB" id="2593073at2759"/>
<feature type="region of interest" description="Disordered" evidence="3">
    <location>
        <begin position="319"/>
        <end position="361"/>
    </location>
</feature>
<proteinExistence type="predicted"/>
<organism evidence="5 6">
    <name type="scientific">Cryptococcus deneoformans (strain JEC21 / ATCC MYA-565)</name>
    <name type="common">Cryptococcus neoformans var. neoformans serotype D</name>
    <dbReference type="NCBI Taxonomy" id="214684"/>
    <lineage>
        <taxon>Eukaryota</taxon>
        <taxon>Fungi</taxon>
        <taxon>Dikarya</taxon>
        <taxon>Basidiomycota</taxon>
        <taxon>Agaricomycotina</taxon>
        <taxon>Tremellomycetes</taxon>
        <taxon>Tremellales</taxon>
        <taxon>Cryptococcaceae</taxon>
        <taxon>Cryptococcus</taxon>
        <taxon>Cryptococcus neoformans species complex</taxon>
    </lineage>
</organism>
<reference evidence="5 6" key="1">
    <citation type="journal article" date="2005" name="Science">
        <title>The genome of the basidiomycetous yeast and human pathogen Cryptococcus neoformans.</title>
        <authorList>
            <person name="Loftus B.J."/>
            <person name="Fung E."/>
            <person name="Roncaglia P."/>
            <person name="Rowley D."/>
            <person name="Amedeo P."/>
            <person name="Bruno D."/>
            <person name="Vamathevan J."/>
            <person name="Miranda M."/>
            <person name="Anderson I.J."/>
            <person name="Fraser J.A."/>
            <person name="Allen J.E."/>
            <person name="Bosdet I.E."/>
            <person name="Brent M.R."/>
            <person name="Chiu R."/>
            <person name="Doering T.L."/>
            <person name="Donlin M.J."/>
            <person name="D'Souza C.A."/>
            <person name="Fox D.S."/>
            <person name="Grinberg V."/>
            <person name="Fu J."/>
            <person name="Fukushima M."/>
            <person name="Haas B.J."/>
            <person name="Huang J.C."/>
            <person name="Janbon G."/>
            <person name="Jones S.J."/>
            <person name="Koo H.L."/>
            <person name="Krzywinski M.I."/>
            <person name="Kwon-Chung J.K."/>
            <person name="Lengeler K.B."/>
            <person name="Maiti R."/>
            <person name="Marra M.A."/>
            <person name="Marra R.E."/>
            <person name="Mathewson C.A."/>
            <person name="Mitchell T.G."/>
            <person name="Pertea M."/>
            <person name="Riggs F.R."/>
            <person name="Salzberg S.L."/>
            <person name="Schein J.E."/>
            <person name="Shvartsbeyn A."/>
            <person name="Shin H."/>
            <person name="Shumway M."/>
            <person name="Specht C.A."/>
            <person name="Suh B.B."/>
            <person name="Tenney A."/>
            <person name="Utterback T.R."/>
            <person name="Wickes B.L."/>
            <person name="Wortman J.R."/>
            <person name="Wye N.H."/>
            <person name="Kronstad J.W."/>
            <person name="Lodge J.K."/>
            <person name="Heitman J."/>
            <person name="Davis R.W."/>
            <person name="Fraser C.M."/>
            <person name="Hyman R.W."/>
        </authorList>
    </citation>
    <scope>NUCLEOTIDE SEQUENCE [LARGE SCALE GENOMIC DNA]</scope>
    <source>
        <strain evidence="6">JEC21 / ATCC MYA-565</strain>
    </source>
</reference>
<feature type="region of interest" description="Disordered" evidence="3">
    <location>
        <begin position="16"/>
        <end position="187"/>
    </location>
</feature>
<feature type="compositionally biased region" description="Low complexity" evidence="3">
    <location>
        <begin position="327"/>
        <end position="360"/>
    </location>
</feature>
<feature type="compositionally biased region" description="Low complexity" evidence="3">
    <location>
        <begin position="233"/>
        <end position="246"/>
    </location>
</feature>
<accession>Q5KPM1</accession>
<dbReference type="InterPro" id="IPR046347">
    <property type="entry name" value="bZIP_sf"/>
</dbReference>
<dbReference type="AlphaFoldDB" id="Q5KPM1"/>
<sequence>MHSALTPNTAAFLEYISPGDAPTSAPPAALFNNMPVPGRDTPEDTPPSASTHDSQLNEHPAPSDDSDSLTPEIALGPADDPANKDTLAGNGANKRKAGRPSAVVDDDDEDASDSDLPSGHEDKKQHGAGRAAAGSASGSGRKGGRKSGGGEGDGKRELNKSERRKEQNRAAQKAFRERREAKVKDLEDKVAELENKAYGTQIENENLRGILKRLQEENVALKQSAFTFSMPVNSRSSTNSNNGNFSVPAPQNPKPLTPPQSNNDDSLKSVNDVPMLAHRHSSTNTVSDNSSESLVSLRSSDRTPPALFSDHFNTYALGAIPVPPPSSSSQPVQKYPSASNGQQSMSSNSNSSGVISPPSADQSEFNALWESLYPNDVGNLLSQNTNQNQGGPFTLLNSQPDSMSFASAGNSMNDLFNFGAPSASISTSARPSVNPAPASVTQSANHITQNLGATGQASDWNRFAFREPTAEASAPNWDVTDNSVNEFLASLSGDTTTDTTANDYLNNDDEAFNAQLRKIFGTDNSPSAAFNLPSTSFSPNNYLNMSPSPVMPLSNSQSPQSSDSRSNTNISSGRGNDISMIDSPEYSMGSSRTSVSHESTDLQQGKISAIRSLKEYACKADNEVIHVVDEKGRVIKPSELWMRFGMQHENPTEHLLIDDLCDQMRAKATCKDGKLQLDITDAAVLFQRGEGQPHSYAEKMVKKAANHSS</sequence>
<protein>
    <recommendedName>
        <fullName evidence="4">BZIP domain-containing protein</fullName>
    </recommendedName>
</protein>
<evidence type="ECO:0000256" key="3">
    <source>
        <dbReference type="SAM" id="MobiDB-lite"/>
    </source>
</evidence>
<evidence type="ECO:0000259" key="4">
    <source>
        <dbReference type="PROSITE" id="PS50217"/>
    </source>
</evidence>
<comment type="subcellular location">
    <subcellularLocation>
        <location evidence="1">Nucleus</location>
    </subcellularLocation>
</comment>